<name>A0A4Q9KRH2_9MICR</name>
<dbReference type="Proteomes" id="UP000291404">
    <property type="component" value="Unassembled WGS sequence"/>
</dbReference>
<evidence type="ECO:0000313" key="2">
    <source>
        <dbReference type="Proteomes" id="UP000291404"/>
    </source>
</evidence>
<protein>
    <submittedName>
        <fullName evidence="1">Uncharacterized protein</fullName>
    </submittedName>
</protein>
<proteinExistence type="predicted"/>
<comment type="caution">
    <text evidence="1">The sequence shown here is derived from an EMBL/GenBank/DDBJ whole genome shotgun (WGS) entry which is preliminary data.</text>
</comment>
<dbReference type="EMBL" id="PITI01003421">
    <property type="protein sequence ID" value="TBT96720.1"/>
    <property type="molecule type" value="Genomic_DNA"/>
</dbReference>
<sequence>MLLQLLDCLEKGQEISTRREAILKVENKNKIHLIPIKSIKKNLEEAQLAKLYNKFEKRKIRAKLYNAKNELLSDSDASRWLKERNIRPRN</sequence>
<keyword evidence="2" id="KW-1185">Reference proteome</keyword>
<accession>A0A4Q9KRH2</accession>
<gene>
    <name evidence="1" type="ORF">CWI36_3421p0010</name>
</gene>
<dbReference type="AlphaFoldDB" id="A0A4Q9KRH2"/>
<organism evidence="1 2">
    <name type="scientific">Hamiltosporidium magnivora</name>
    <dbReference type="NCBI Taxonomy" id="148818"/>
    <lineage>
        <taxon>Eukaryota</taxon>
        <taxon>Fungi</taxon>
        <taxon>Fungi incertae sedis</taxon>
        <taxon>Microsporidia</taxon>
        <taxon>Dubosqiidae</taxon>
        <taxon>Hamiltosporidium</taxon>
    </lineage>
</organism>
<evidence type="ECO:0000313" key="1">
    <source>
        <dbReference type="EMBL" id="TBT96720.1"/>
    </source>
</evidence>
<dbReference type="VEuPathDB" id="MicrosporidiaDB:CWI36_3421p0010"/>
<reference evidence="1 2" key="1">
    <citation type="submission" date="2017-12" db="EMBL/GenBank/DDBJ databases">
        <authorList>
            <person name="Pombert J.-F."/>
            <person name="Haag K.L."/>
            <person name="Ebert D."/>
        </authorList>
    </citation>
    <scope>NUCLEOTIDE SEQUENCE [LARGE SCALE GENOMIC DNA]</scope>
    <source>
        <strain evidence="1">BE-OM-2</strain>
    </source>
</reference>